<dbReference type="AlphaFoldDB" id="A0A6N6JIL8"/>
<organism evidence="1 2">
    <name type="scientific">Litoreibacter roseus</name>
    <dbReference type="NCBI Taxonomy" id="2601869"/>
    <lineage>
        <taxon>Bacteria</taxon>
        <taxon>Pseudomonadati</taxon>
        <taxon>Pseudomonadota</taxon>
        <taxon>Alphaproteobacteria</taxon>
        <taxon>Rhodobacterales</taxon>
        <taxon>Roseobacteraceae</taxon>
        <taxon>Litoreibacter</taxon>
    </lineage>
</organism>
<gene>
    <name evidence="1" type="ORF">KIN_23330</name>
</gene>
<accession>A0A6N6JIL8</accession>
<dbReference type="InterPro" id="IPR007435">
    <property type="entry name" value="DUF484"/>
</dbReference>
<dbReference type="Pfam" id="PF04340">
    <property type="entry name" value="DUF484"/>
    <property type="match status" value="1"/>
</dbReference>
<evidence type="ECO:0000313" key="1">
    <source>
        <dbReference type="EMBL" id="GFE65259.1"/>
    </source>
</evidence>
<dbReference type="RefSeq" id="WP_159807048.1">
    <property type="nucleotide sequence ID" value="NZ_BLJE01000002.1"/>
</dbReference>
<dbReference type="Gene3D" id="3.30.450.40">
    <property type="match status" value="1"/>
</dbReference>
<dbReference type="OrthoDB" id="7200179at2"/>
<proteinExistence type="predicted"/>
<dbReference type="InterPro" id="IPR029016">
    <property type="entry name" value="GAF-like_dom_sf"/>
</dbReference>
<keyword evidence="2" id="KW-1185">Reference proteome</keyword>
<dbReference type="Proteomes" id="UP000436822">
    <property type="component" value="Unassembled WGS sequence"/>
</dbReference>
<protein>
    <submittedName>
        <fullName evidence="1">Tyrosine recombinase XerC</fullName>
    </submittedName>
</protein>
<sequence>MSTKADVRDTVRASILSEPEVVLEDQDVMRALIDANERTHGSNIVDLRGIAMERLEARLDRLEETHKAVIAAAYDNLAGTNLVHNAALRVLDPVDFPSFLKSLATELPEALKVTAVRLILESRDPLGPSVGFDEVLRAVGPGVVDHYITAGRDIAVRPVTLRQVSPASPEVYGDQAPFIKSEALIRLDLGNGRLPGLLVMGSENPHQFRPSQGTDLLSFFGGVFERSIRRHLA</sequence>
<name>A0A6N6JIL8_9RHOB</name>
<comment type="caution">
    <text evidence="1">The sequence shown here is derived from an EMBL/GenBank/DDBJ whole genome shotgun (WGS) entry which is preliminary data.</text>
</comment>
<reference evidence="1 2" key="1">
    <citation type="submission" date="2019-12" db="EMBL/GenBank/DDBJ databases">
        <title>Litoreibacter badius sp. nov., a novel bacteriochlorophyll a-containing bacterium in the genus Litoreibacter.</title>
        <authorList>
            <person name="Kanamuro M."/>
            <person name="Takabe Y."/>
            <person name="Mori K."/>
            <person name="Takaichi S."/>
            <person name="Hanada S."/>
        </authorList>
    </citation>
    <scope>NUCLEOTIDE SEQUENCE [LARGE SCALE GENOMIC DNA]</scope>
    <source>
        <strain evidence="1 2">K6</strain>
    </source>
</reference>
<evidence type="ECO:0000313" key="2">
    <source>
        <dbReference type="Proteomes" id="UP000436822"/>
    </source>
</evidence>
<dbReference type="EMBL" id="BLJE01000002">
    <property type="protein sequence ID" value="GFE65259.1"/>
    <property type="molecule type" value="Genomic_DNA"/>
</dbReference>